<evidence type="ECO:0000313" key="2">
    <source>
        <dbReference type="EMBL" id="JAC14187.1"/>
    </source>
</evidence>
<feature type="chain" id="PRO_5001515498" evidence="1">
    <location>
        <begin position="24"/>
        <end position="91"/>
    </location>
</feature>
<protein>
    <submittedName>
        <fullName evidence="2">Putative secreted protein</fullName>
    </submittedName>
</protein>
<keyword evidence="1" id="KW-0732">Signal</keyword>
<dbReference type="AlphaFoldDB" id="A0A023EYJ5"/>
<dbReference type="EMBL" id="GBBI01004525">
    <property type="protein sequence ID" value="JAC14187.1"/>
    <property type="molecule type" value="mRNA"/>
</dbReference>
<organism evidence="2">
    <name type="scientific">Triatoma infestans</name>
    <name type="common">Assassin bug</name>
    <dbReference type="NCBI Taxonomy" id="30076"/>
    <lineage>
        <taxon>Eukaryota</taxon>
        <taxon>Metazoa</taxon>
        <taxon>Ecdysozoa</taxon>
        <taxon>Arthropoda</taxon>
        <taxon>Hexapoda</taxon>
        <taxon>Insecta</taxon>
        <taxon>Pterygota</taxon>
        <taxon>Neoptera</taxon>
        <taxon>Paraneoptera</taxon>
        <taxon>Hemiptera</taxon>
        <taxon>Heteroptera</taxon>
        <taxon>Panheteroptera</taxon>
        <taxon>Cimicomorpha</taxon>
        <taxon>Reduviidae</taxon>
        <taxon>Triatominae</taxon>
        <taxon>Triatoma</taxon>
    </lineage>
</organism>
<feature type="signal peptide" evidence="1">
    <location>
        <begin position="1"/>
        <end position="23"/>
    </location>
</feature>
<proteinExistence type="evidence at transcript level"/>
<name>A0A023EYJ5_TRIIF</name>
<accession>A0A023EYJ5</accession>
<feature type="non-terminal residue" evidence="2">
    <location>
        <position position="91"/>
    </location>
</feature>
<sequence>MSIHIYLLLYISLIQQYFTIVTATTTSNITSTTTSADNNVWEELLYRCSSSVSFDCVQDTLHKSLETTLDGDFSVTDSINFTKNANKYSFE</sequence>
<evidence type="ECO:0000256" key="1">
    <source>
        <dbReference type="SAM" id="SignalP"/>
    </source>
</evidence>
<reference evidence="2" key="1">
    <citation type="journal article" date="2014" name="PLoS Negl. Trop. Dis.">
        <title>An updated insight into the Sialotranscriptome of Triatoma infestans: developmental stage and geographic variations.</title>
        <authorList>
            <person name="Schwarz A."/>
            <person name="Medrano-Mercado N."/>
            <person name="Schaub G.A."/>
            <person name="Struchiner C.J."/>
            <person name="Bargues M.D."/>
            <person name="Levy M.Z."/>
            <person name="Ribeiro J.M."/>
        </authorList>
    </citation>
    <scope>NUCLEOTIDE SEQUENCE</scope>
    <source>
        <strain evidence="2">Chile</strain>
        <tissue evidence="2">Salivary glands</tissue>
    </source>
</reference>